<dbReference type="Proteomes" id="UP000325579">
    <property type="component" value="Unassembled WGS sequence"/>
</dbReference>
<feature type="coiled-coil region" evidence="1">
    <location>
        <begin position="306"/>
        <end position="333"/>
    </location>
</feature>
<name>A0A5N7CTF4_9EURO</name>
<evidence type="ECO:0000313" key="3">
    <source>
        <dbReference type="Proteomes" id="UP000325579"/>
    </source>
</evidence>
<organism evidence="2 3">
    <name type="scientific">Aspergillus pseudonomiae</name>
    <dbReference type="NCBI Taxonomy" id="1506151"/>
    <lineage>
        <taxon>Eukaryota</taxon>
        <taxon>Fungi</taxon>
        <taxon>Dikarya</taxon>
        <taxon>Ascomycota</taxon>
        <taxon>Pezizomycotina</taxon>
        <taxon>Eurotiomycetes</taxon>
        <taxon>Eurotiomycetidae</taxon>
        <taxon>Eurotiales</taxon>
        <taxon>Aspergillaceae</taxon>
        <taxon>Aspergillus</taxon>
        <taxon>Aspergillus subgen. Circumdati</taxon>
    </lineage>
</organism>
<dbReference type="GeneID" id="43673276"/>
<gene>
    <name evidence="2" type="ORF">BDV37DRAFT_289907</name>
</gene>
<dbReference type="OrthoDB" id="4387135at2759"/>
<evidence type="ECO:0000313" key="2">
    <source>
        <dbReference type="EMBL" id="KAE8396873.1"/>
    </source>
</evidence>
<keyword evidence="3" id="KW-1185">Reference proteome</keyword>
<dbReference type="RefSeq" id="XP_031934192.1">
    <property type="nucleotide sequence ID" value="XM_032088585.1"/>
</dbReference>
<keyword evidence="1" id="KW-0175">Coiled coil</keyword>
<accession>A0A5N7CTF4</accession>
<dbReference type="EMBL" id="ML736961">
    <property type="protein sequence ID" value="KAE8396873.1"/>
    <property type="molecule type" value="Genomic_DNA"/>
</dbReference>
<sequence>MDFLSRQKGLCLKRLHAPKALLSNIGLCNDYLTVLRRGESLAQYLGEKLFINYMEERLNNLLNSSDHPISIHDSEGRAKHVRWAYLLRHLEADQFEEEDGGIYRYSVSGHTIKLPEYTYQMIRCGILQQFLEPWPILEDVQKELDTTDQTFVTALHWYDELSQARERFGTLLHELHKRRDILRSVLRVTAVDRPSKRFLAAAELSNAKSHEMQPIPEDAEGYKLLDTEVHRRDDGQNSLSCQSQATPDLAIRILDESPRVEQLYSLEQLDTVSSHQLVEENNIFSNQHKGQKESPPNRGRYYTQSLNSYSRQISRQKRRNKYAEQELKHATSQPPLSVHHWKSWFHMDMAKLSVVVNTIFRRNLIQMGLLFVKDVLDSRAEVEKIVTRAKNVSPSDESET</sequence>
<evidence type="ECO:0000256" key="1">
    <source>
        <dbReference type="SAM" id="Coils"/>
    </source>
</evidence>
<protein>
    <submittedName>
        <fullName evidence="2">Uncharacterized protein</fullName>
    </submittedName>
</protein>
<reference evidence="2 3" key="1">
    <citation type="submission" date="2019-04" db="EMBL/GenBank/DDBJ databases">
        <authorList>
            <consortium name="DOE Joint Genome Institute"/>
            <person name="Mondo S."/>
            <person name="Kjaerbolling I."/>
            <person name="Vesth T."/>
            <person name="Frisvad J.C."/>
            <person name="Nybo J.L."/>
            <person name="Theobald S."/>
            <person name="Kildgaard S."/>
            <person name="Isbrandt T."/>
            <person name="Kuo A."/>
            <person name="Sato A."/>
            <person name="Lyhne E.K."/>
            <person name="Kogle M.E."/>
            <person name="Wiebenga A."/>
            <person name="Kun R.S."/>
            <person name="Lubbers R.J."/>
            <person name="Makela M.R."/>
            <person name="Barry K."/>
            <person name="Chovatia M."/>
            <person name="Clum A."/>
            <person name="Daum C."/>
            <person name="Haridas S."/>
            <person name="He G."/>
            <person name="LaButti K."/>
            <person name="Lipzen A."/>
            <person name="Riley R."/>
            <person name="Salamov A."/>
            <person name="Simmons B.A."/>
            <person name="Magnuson J.K."/>
            <person name="Henrissat B."/>
            <person name="Mortensen U.H."/>
            <person name="Larsen T.O."/>
            <person name="Devries R.P."/>
            <person name="Grigoriev I.V."/>
            <person name="Machida M."/>
            <person name="Baker S.E."/>
            <person name="Andersen M.R."/>
            <person name="Cantor M.N."/>
            <person name="Hua S.X."/>
        </authorList>
    </citation>
    <scope>NUCLEOTIDE SEQUENCE [LARGE SCALE GENOMIC DNA]</scope>
    <source>
        <strain evidence="2 3">CBS 119388</strain>
    </source>
</reference>
<proteinExistence type="predicted"/>
<dbReference type="AlphaFoldDB" id="A0A5N7CTF4"/>